<dbReference type="PRINTS" id="PR00598">
    <property type="entry name" value="HTHMARR"/>
</dbReference>
<evidence type="ECO:0000256" key="2">
    <source>
        <dbReference type="ARBA" id="ARBA00023125"/>
    </source>
</evidence>
<accession>A0A0R1X863</accession>
<evidence type="ECO:0000313" key="5">
    <source>
        <dbReference type="EMBL" id="KRM25949.1"/>
    </source>
</evidence>
<dbReference type="PANTHER" id="PTHR42756:SF1">
    <property type="entry name" value="TRANSCRIPTIONAL REPRESSOR OF EMRAB OPERON"/>
    <property type="match status" value="1"/>
</dbReference>
<gene>
    <name evidence="5" type="ORF">FD32_GL000557</name>
</gene>
<keyword evidence="3" id="KW-0804">Transcription</keyword>
<dbReference type="InterPro" id="IPR036390">
    <property type="entry name" value="WH_DNA-bd_sf"/>
</dbReference>
<reference evidence="5 6" key="1">
    <citation type="journal article" date="2015" name="Genome Announc.">
        <title>Expanding the biotechnology potential of lactobacilli through comparative genomics of 213 strains and associated genera.</title>
        <authorList>
            <person name="Sun Z."/>
            <person name="Harris H.M."/>
            <person name="McCann A."/>
            <person name="Guo C."/>
            <person name="Argimon S."/>
            <person name="Zhang W."/>
            <person name="Yang X."/>
            <person name="Jeffery I.B."/>
            <person name="Cooney J.C."/>
            <person name="Kagawa T.F."/>
            <person name="Liu W."/>
            <person name="Song Y."/>
            <person name="Salvetti E."/>
            <person name="Wrobel A."/>
            <person name="Rasinkangas P."/>
            <person name="Parkhill J."/>
            <person name="Rea M.C."/>
            <person name="O'Sullivan O."/>
            <person name="Ritari J."/>
            <person name="Douillard F.P."/>
            <person name="Paul Ross R."/>
            <person name="Yang R."/>
            <person name="Briner A.E."/>
            <person name="Felis G.E."/>
            <person name="de Vos W.M."/>
            <person name="Barrangou R."/>
            <person name="Klaenhammer T.R."/>
            <person name="Caufield P.W."/>
            <person name="Cui Y."/>
            <person name="Zhang H."/>
            <person name="O'Toole P.W."/>
        </authorList>
    </citation>
    <scope>NUCLEOTIDE SEQUENCE [LARGE SCALE GENOMIC DNA]</scope>
    <source>
        <strain evidence="5 6">DSM 6035</strain>
    </source>
</reference>
<evidence type="ECO:0000256" key="3">
    <source>
        <dbReference type="ARBA" id="ARBA00023163"/>
    </source>
</evidence>
<keyword evidence="1" id="KW-0805">Transcription regulation</keyword>
<keyword evidence="2" id="KW-0238">DNA-binding</keyword>
<name>A0A0R1X863_9LACO</name>
<evidence type="ECO:0000256" key="1">
    <source>
        <dbReference type="ARBA" id="ARBA00023015"/>
    </source>
</evidence>
<organism evidence="5 6">
    <name type="scientific">Limosilactobacillus panis DSM 6035</name>
    <dbReference type="NCBI Taxonomy" id="1423782"/>
    <lineage>
        <taxon>Bacteria</taxon>
        <taxon>Bacillati</taxon>
        <taxon>Bacillota</taxon>
        <taxon>Bacilli</taxon>
        <taxon>Lactobacillales</taxon>
        <taxon>Lactobacillaceae</taxon>
        <taxon>Limosilactobacillus</taxon>
    </lineage>
</organism>
<sequence>MTTSDDQFFQQLFCLIGEIHQVAMKQPDNPASFRGQGRIIHLLAHHRGLSQREIANLAQIKPGSVSEVLERLAKSKMITRWRDRTDRRIIRVKLTDKGEQLYHELAEKRRQFEKKMLQNVTEDEKQTFLTVITKMQGQLNRNYGDLLPKGRKGCDTDD</sequence>
<dbReference type="PATRIC" id="fig|1423782.4.peg.576"/>
<dbReference type="EMBL" id="AZGM01000103">
    <property type="protein sequence ID" value="KRM25949.1"/>
    <property type="molecule type" value="Genomic_DNA"/>
</dbReference>
<dbReference type="PROSITE" id="PS50995">
    <property type="entry name" value="HTH_MARR_2"/>
    <property type="match status" value="1"/>
</dbReference>
<dbReference type="AlphaFoldDB" id="A0A0R1X863"/>
<dbReference type="Pfam" id="PF01047">
    <property type="entry name" value="MarR"/>
    <property type="match status" value="1"/>
</dbReference>
<dbReference type="SUPFAM" id="SSF46785">
    <property type="entry name" value="Winged helix' DNA-binding domain"/>
    <property type="match status" value="1"/>
</dbReference>
<dbReference type="RefSeq" id="WP_047767963.1">
    <property type="nucleotide sequence ID" value="NZ_AZGM01000103.1"/>
</dbReference>
<dbReference type="STRING" id="1423782.FD32_GL000557"/>
<evidence type="ECO:0000313" key="6">
    <source>
        <dbReference type="Proteomes" id="UP000051412"/>
    </source>
</evidence>
<dbReference type="PANTHER" id="PTHR42756">
    <property type="entry name" value="TRANSCRIPTIONAL REGULATOR, MARR"/>
    <property type="match status" value="1"/>
</dbReference>
<dbReference type="InterPro" id="IPR036388">
    <property type="entry name" value="WH-like_DNA-bd_sf"/>
</dbReference>
<proteinExistence type="predicted"/>
<keyword evidence="6" id="KW-1185">Reference proteome</keyword>
<dbReference type="SMART" id="SM00347">
    <property type="entry name" value="HTH_MARR"/>
    <property type="match status" value="1"/>
</dbReference>
<protein>
    <submittedName>
        <fullName evidence="5">Transcriptional regulator</fullName>
    </submittedName>
</protein>
<dbReference type="Proteomes" id="UP000051412">
    <property type="component" value="Unassembled WGS sequence"/>
</dbReference>
<feature type="domain" description="HTH marR-type" evidence="4">
    <location>
        <begin position="5"/>
        <end position="137"/>
    </location>
</feature>
<dbReference type="GO" id="GO:0003700">
    <property type="term" value="F:DNA-binding transcription factor activity"/>
    <property type="evidence" value="ECO:0007669"/>
    <property type="project" value="InterPro"/>
</dbReference>
<dbReference type="Gene3D" id="1.10.10.10">
    <property type="entry name" value="Winged helix-like DNA-binding domain superfamily/Winged helix DNA-binding domain"/>
    <property type="match status" value="1"/>
</dbReference>
<dbReference type="GO" id="GO:0003677">
    <property type="term" value="F:DNA binding"/>
    <property type="evidence" value="ECO:0007669"/>
    <property type="project" value="UniProtKB-KW"/>
</dbReference>
<dbReference type="InterPro" id="IPR000835">
    <property type="entry name" value="HTH_MarR-typ"/>
</dbReference>
<comment type="caution">
    <text evidence="5">The sequence shown here is derived from an EMBL/GenBank/DDBJ whole genome shotgun (WGS) entry which is preliminary data.</text>
</comment>
<evidence type="ECO:0000259" key="4">
    <source>
        <dbReference type="PROSITE" id="PS50995"/>
    </source>
</evidence>
<dbReference type="OrthoDB" id="2295869at2"/>